<accession>A0ACC0YSY8</accession>
<keyword evidence="2" id="KW-1185">Reference proteome</keyword>
<proteinExistence type="predicted"/>
<gene>
    <name evidence="1" type="ORF">Pint_28558</name>
</gene>
<dbReference type="Proteomes" id="UP001163603">
    <property type="component" value="Chromosome 5"/>
</dbReference>
<comment type="caution">
    <text evidence="1">The sequence shown here is derived from an EMBL/GenBank/DDBJ whole genome shotgun (WGS) entry which is preliminary data.</text>
</comment>
<protein>
    <submittedName>
        <fullName evidence="1">Uncharacterized protein</fullName>
    </submittedName>
</protein>
<reference evidence="2" key="1">
    <citation type="journal article" date="2023" name="G3 (Bethesda)">
        <title>Genome assembly and association tests identify interacting loci associated with vigor, precocity, and sex in interspecific pistachio rootstocks.</title>
        <authorList>
            <person name="Palmer W."/>
            <person name="Jacygrad E."/>
            <person name="Sagayaradj S."/>
            <person name="Cavanaugh K."/>
            <person name="Han R."/>
            <person name="Bertier L."/>
            <person name="Beede B."/>
            <person name="Kafkas S."/>
            <person name="Golino D."/>
            <person name="Preece J."/>
            <person name="Michelmore R."/>
        </authorList>
    </citation>
    <scope>NUCLEOTIDE SEQUENCE [LARGE SCALE GENOMIC DNA]</scope>
</reference>
<evidence type="ECO:0000313" key="2">
    <source>
        <dbReference type="Proteomes" id="UP001163603"/>
    </source>
</evidence>
<organism evidence="1 2">
    <name type="scientific">Pistacia integerrima</name>
    <dbReference type="NCBI Taxonomy" id="434235"/>
    <lineage>
        <taxon>Eukaryota</taxon>
        <taxon>Viridiplantae</taxon>
        <taxon>Streptophyta</taxon>
        <taxon>Embryophyta</taxon>
        <taxon>Tracheophyta</taxon>
        <taxon>Spermatophyta</taxon>
        <taxon>Magnoliopsida</taxon>
        <taxon>eudicotyledons</taxon>
        <taxon>Gunneridae</taxon>
        <taxon>Pentapetalae</taxon>
        <taxon>rosids</taxon>
        <taxon>malvids</taxon>
        <taxon>Sapindales</taxon>
        <taxon>Anacardiaceae</taxon>
        <taxon>Pistacia</taxon>
    </lineage>
</organism>
<evidence type="ECO:0000313" key="1">
    <source>
        <dbReference type="EMBL" id="KAJ0041526.1"/>
    </source>
</evidence>
<dbReference type="EMBL" id="CM047740">
    <property type="protein sequence ID" value="KAJ0041526.1"/>
    <property type="molecule type" value="Genomic_DNA"/>
</dbReference>
<name>A0ACC0YSY8_9ROSI</name>
<sequence>MYMLKQAKGLMNRPHVVIATPGRIKVLLEEDPDIPQVSSRTKFLVLDEADRVLDAGFEEELKSSFSVLAKE</sequence>